<feature type="transmembrane region" description="Helical" evidence="7">
    <location>
        <begin position="79"/>
        <end position="105"/>
    </location>
</feature>
<accession>A0ABS4YVI2</accession>
<evidence type="ECO:0000259" key="8">
    <source>
        <dbReference type="Pfam" id="PF02687"/>
    </source>
</evidence>
<dbReference type="InterPro" id="IPR050250">
    <property type="entry name" value="Macrolide_Exporter_MacB"/>
</dbReference>
<proteinExistence type="inferred from homology"/>
<feature type="transmembrane region" description="Helical" evidence="7">
    <location>
        <begin position="125"/>
        <end position="147"/>
    </location>
</feature>
<keyword evidence="2" id="KW-1003">Cell membrane</keyword>
<keyword evidence="3 7" id="KW-0812">Transmembrane</keyword>
<evidence type="ECO:0000256" key="7">
    <source>
        <dbReference type="SAM" id="Phobius"/>
    </source>
</evidence>
<evidence type="ECO:0000313" key="9">
    <source>
        <dbReference type="EMBL" id="MBP2412809.1"/>
    </source>
</evidence>
<name>A0ABS4YVI2_9MICC</name>
<sequence length="163" mass="16687">MADSLHYTRFAPQGDVRRADTVDQLEKSIGILSTVFLVAGVALLLVSGIGILNVGLASVRERARELVVRRAMGASKGHIFIQVMGGAVVVGLGVGALGTVLAVAATYALPGFLSANASIVQAPDFPWWACAVALGAALLTTIAGNLAPAVKATRLPVASALRE</sequence>
<evidence type="ECO:0000256" key="1">
    <source>
        <dbReference type="ARBA" id="ARBA00004651"/>
    </source>
</evidence>
<dbReference type="EMBL" id="JAGIOI010000001">
    <property type="protein sequence ID" value="MBP2412809.1"/>
    <property type="molecule type" value="Genomic_DNA"/>
</dbReference>
<keyword evidence="4 7" id="KW-1133">Transmembrane helix</keyword>
<organism evidence="9 10">
    <name type="scientific">Arthrobacter stackebrandtii</name>
    <dbReference type="NCBI Taxonomy" id="272161"/>
    <lineage>
        <taxon>Bacteria</taxon>
        <taxon>Bacillati</taxon>
        <taxon>Actinomycetota</taxon>
        <taxon>Actinomycetes</taxon>
        <taxon>Micrococcales</taxon>
        <taxon>Micrococcaceae</taxon>
        <taxon>Arthrobacter</taxon>
    </lineage>
</organism>
<comment type="caution">
    <text evidence="9">The sequence shown here is derived from an EMBL/GenBank/DDBJ whole genome shotgun (WGS) entry which is preliminary data.</text>
</comment>
<evidence type="ECO:0000256" key="4">
    <source>
        <dbReference type="ARBA" id="ARBA00022989"/>
    </source>
</evidence>
<evidence type="ECO:0000256" key="2">
    <source>
        <dbReference type="ARBA" id="ARBA00022475"/>
    </source>
</evidence>
<dbReference type="PANTHER" id="PTHR30572:SF4">
    <property type="entry name" value="ABC TRANSPORTER PERMEASE YTRF"/>
    <property type="match status" value="1"/>
</dbReference>
<gene>
    <name evidence="9" type="ORF">JOF48_001608</name>
</gene>
<dbReference type="InterPro" id="IPR003838">
    <property type="entry name" value="ABC3_permease_C"/>
</dbReference>
<evidence type="ECO:0000256" key="3">
    <source>
        <dbReference type="ARBA" id="ARBA00022692"/>
    </source>
</evidence>
<comment type="subcellular location">
    <subcellularLocation>
        <location evidence="1">Cell membrane</location>
        <topology evidence="1">Multi-pass membrane protein</topology>
    </subcellularLocation>
</comment>
<feature type="transmembrane region" description="Helical" evidence="7">
    <location>
        <begin position="35"/>
        <end position="59"/>
    </location>
</feature>
<keyword evidence="5 7" id="KW-0472">Membrane</keyword>
<comment type="similarity">
    <text evidence="6">Belongs to the ABC-4 integral membrane protein family.</text>
</comment>
<dbReference type="RefSeq" id="WP_209679338.1">
    <property type="nucleotide sequence ID" value="NZ_JAGIOI010000001.1"/>
</dbReference>
<keyword evidence="10" id="KW-1185">Reference proteome</keyword>
<protein>
    <submittedName>
        <fullName evidence="9">ABC transport system permease protein</fullName>
    </submittedName>
</protein>
<dbReference type="Proteomes" id="UP000711614">
    <property type="component" value="Unassembled WGS sequence"/>
</dbReference>
<reference evidence="9 10" key="1">
    <citation type="submission" date="2021-03" db="EMBL/GenBank/DDBJ databases">
        <title>Sequencing the genomes of 1000 actinobacteria strains.</title>
        <authorList>
            <person name="Klenk H.-P."/>
        </authorList>
    </citation>
    <scope>NUCLEOTIDE SEQUENCE [LARGE SCALE GENOMIC DNA]</scope>
    <source>
        <strain evidence="9 10">DSM 16005</strain>
    </source>
</reference>
<dbReference type="Pfam" id="PF02687">
    <property type="entry name" value="FtsX"/>
    <property type="match status" value="1"/>
</dbReference>
<feature type="domain" description="ABC3 transporter permease C-terminal" evidence="8">
    <location>
        <begin position="38"/>
        <end position="156"/>
    </location>
</feature>
<dbReference type="PANTHER" id="PTHR30572">
    <property type="entry name" value="MEMBRANE COMPONENT OF TRANSPORTER-RELATED"/>
    <property type="match status" value="1"/>
</dbReference>
<evidence type="ECO:0000256" key="6">
    <source>
        <dbReference type="ARBA" id="ARBA00038076"/>
    </source>
</evidence>
<evidence type="ECO:0000256" key="5">
    <source>
        <dbReference type="ARBA" id="ARBA00023136"/>
    </source>
</evidence>
<evidence type="ECO:0000313" key="10">
    <source>
        <dbReference type="Proteomes" id="UP000711614"/>
    </source>
</evidence>